<keyword evidence="3" id="KW-1185">Reference proteome</keyword>
<feature type="region of interest" description="Disordered" evidence="1">
    <location>
        <begin position="124"/>
        <end position="161"/>
    </location>
</feature>
<dbReference type="AlphaFoldDB" id="A0AAV4QBW0"/>
<reference evidence="2 3" key="1">
    <citation type="submission" date="2021-06" db="EMBL/GenBank/DDBJ databases">
        <title>Caerostris extrusa draft genome.</title>
        <authorList>
            <person name="Kono N."/>
            <person name="Arakawa K."/>
        </authorList>
    </citation>
    <scope>NUCLEOTIDE SEQUENCE [LARGE SCALE GENOMIC DNA]</scope>
</reference>
<organism evidence="2 3">
    <name type="scientific">Caerostris extrusa</name>
    <name type="common">Bark spider</name>
    <name type="synonym">Caerostris bankana</name>
    <dbReference type="NCBI Taxonomy" id="172846"/>
    <lineage>
        <taxon>Eukaryota</taxon>
        <taxon>Metazoa</taxon>
        <taxon>Ecdysozoa</taxon>
        <taxon>Arthropoda</taxon>
        <taxon>Chelicerata</taxon>
        <taxon>Arachnida</taxon>
        <taxon>Araneae</taxon>
        <taxon>Araneomorphae</taxon>
        <taxon>Entelegynae</taxon>
        <taxon>Araneoidea</taxon>
        <taxon>Araneidae</taxon>
        <taxon>Caerostris</taxon>
    </lineage>
</organism>
<proteinExistence type="predicted"/>
<evidence type="ECO:0000313" key="2">
    <source>
        <dbReference type="EMBL" id="GIY06194.1"/>
    </source>
</evidence>
<comment type="caution">
    <text evidence="2">The sequence shown here is derived from an EMBL/GenBank/DDBJ whole genome shotgun (WGS) entry which is preliminary data.</text>
</comment>
<feature type="compositionally biased region" description="Basic and acidic residues" evidence="1">
    <location>
        <begin position="124"/>
        <end position="136"/>
    </location>
</feature>
<dbReference type="EMBL" id="BPLR01005936">
    <property type="protein sequence ID" value="GIY06194.1"/>
    <property type="molecule type" value="Genomic_DNA"/>
</dbReference>
<gene>
    <name evidence="2" type="ORF">CEXT_29261</name>
</gene>
<evidence type="ECO:0000313" key="3">
    <source>
        <dbReference type="Proteomes" id="UP001054945"/>
    </source>
</evidence>
<name>A0AAV4QBW0_CAEEX</name>
<sequence>MILPIYSVSEISLQNSILIFPREESFSLIGGTFPKKPHTSGPFPDPKRCSVVVRHVPRSLEPPLFVGEHGHPQVQKRKMKCRYCKFDEGHLGVEPVFCSNGLEERAKNDPLPVTETREFYTTHKILEDEISEREADTSDSDDYDVDNSCPSKQPESCLDPPGAQRVLQQAKSLNNLLLEQCSNLSTCLIYFSFHLRMQGSFSGNGGLHNDLEIEGEDIKFADEAEFLVGGFGEEKGFKSYSGGQTMPAMAESAMTEMEIDGLLMEGHRYRTHIIPSKQPQISIGFNRLLVVWHRLMSPKPLCIKTEVSHLQQLPARKTYVTRSGIPLKSKNRGCPCEPESKSQFPFICFLHPSSSLFPSDQ</sequence>
<evidence type="ECO:0000256" key="1">
    <source>
        <dbReference type="SAM" id="MobiDB-lite"/>
    </source>
</evidence>
<dbReference type="Proteomes" id="UP001054945">
    <property type="component" value="Unassembled WGS sequence"/>
</dbReference>
<protein>
    <submittedName>
        <fullName evidence="2">Uncharacterized protein</fullName>
    </submittedName>
</protein>
<accession>A0AAV4QBW0</accession>